<comment type="catalytic activity">
    <reaction evidence="8">
        <text>Mo-molybdopterin + GTP + H(+) = Mo-molybdopterin guanine dinucleotide + diphosphate</text>
        <dbReference type="Rhea" id="RHEA:34243"/>
        <dbReference type="ChEBI" id="CHEBI:15378"/>
        <dbReference type="ChEBI" id="CHEBI:33019"/>
        <dbReference type="ChEBI" id="CHEBI:37565"/>
        <dbReference type="ChEBI" id="CHEBI:71302"/>
        <dbReference type="ChEBI" id="CHEBI:71310"/>
        <dbReference type="EC" id="2.7.7.77"/>
    </reaction>
</comment>
<evidence type="ECO:0000256" key="5">
    <source>
        <dbReference type="ARBA" id="ARBA00022842"/>
    </source>
</evidence>
<dbReference type="Gene3D" id="3.90.550.10">
    <property type="entry name" value="Spore Coat Polysaccharide Biosynthesis Protein SpsA, Chain A"/>
    <property type="match status" value="1"/>
</dbReference>
<dbReference type="EMBL" id="CP150637">
    <property type="protein sequence ID" value="WZW87531.1"/>
    <property type="molecule type" value="Genomic_DNA"/>
</dbReference>
<name>A0ABZ3BZ89_9GAMM</name>
<keyword evidence="5 8" id="KW-0460">Magnesium</keyword>
<comment type="subcellular location">
    <subcellularLocation>
        <location evidence="8">Cytoplasm</location>
    </subcellularLocation>
</comment>
<evidence type="ECO:0000313" key="11">
    <source>
        <dbReference type="Proteomes" id="UP001449178"/>
    </source>
</evidence>
<dbReference type="InterPro" id="IPR025877">
    <property type="entry name" value="MobA-like_NTP_Trfase"/>
</dbReference>
<dbReference type="GO" id="GO:0061603">
    <property type="term" value="F:molybdenum cofactor guanylyltransferase activity"/>
    <property type="evidence" value="ECO:0007669"/>
    <property type="project" value="UniProtKB-EC"/>
</dbReference>
<keyword evidence="10" id="KW-0548">Nucleotidyltransferase</keyword>
<keyword evidence="1 8" id="KW-0963">Cytoplasm</keyword>
<evidence type="ECO:0000256" key="8">
    <source>
        <dbReference type="HAMAP-Rule" id="MF_00316"/>
    </source>
</evidence>
<comment type="subunit">
    <text evidence="8">Monomer.</text>
</comment>
<dbReference type="CDD" id="cd02503">
    <property type="entry name" value="MobA"/>
    <property type="match status" value="1"/>
</dbReference>
<dbReference type="SUPFAM" id="SSF53448">
    <property type="entry name" value="Nucleotide-diphospho-sugar transferases"/>
    <property type="match status" value="1"/>
</dbReference>
<feature type="binding site" evidence="8">
    <location>
        <position position="54"/>
    </location>
    <ligand>
        <name>GTP</name>
        <dbReference type="ChEBI" id="CHEBI:37565"/>
    </ligand>
</feature>
<feature type="binding site" evidence="8">
    <location>
        <begin position="41"/>
        <end position="43"/>
    </location>
    <ligand>
        <name>GTP</name>
        <dbReference type="ChEBI" id="CHEBI:37565"/>
    </ligand>
</feature>
<feature type="binding site" evidence="8">
    <location>
        <position position="100"/>
    </location>
    <ligand>
        <name>GTP</name>
        <dbReference type="ChEBI" id="CHEBI:37565"/>
    </ligand>
</feature>
<evidence type="ECO:0000256" key="1">
    <source>
        <dbReference type="ARBA" id="ARBA00022490"/>
    </source>
</evidence>
<evidence type="ECO:0000256" key="6">
    <source>
        <dbReference type="ARBA" id="ARBA00023134"/>
    </source>
</evidence>
<evidence type="ECO:0000313" key="10">
    <source>
        <dbReference type="EMBL" id="WZW87531.1"/>
    </source>
</evidence>
<feature type="domain" description="MobA-like NTP transferase" evidence="9">
    <location>
        <begin position="38"/>
        <end position="198"/>
    </location>
</feature>
<dbReference type="HAMAP" id="MF_00316">
    <property type="entry name" value="MobA"/>
    <property type="match status" value="1"/>
</dbReference>
<evidence type="ECO:0000256" key="3">
    <source>
        <dbReference type="ARBA" id="ARBA00022723"/>
    </source>
</evidence>
<comment type="cofactor">
    <cofactor evidence="8">
        <name>Mg(2+)</name>
        <dbReference type="ChEBI" id="CHEBI:18420"/>
    </cofactor>
</comment>
<comment type="domain">
    <text evidence="8">The N-terminal domain determines nucleotide recognition and specific binding, while the C-terminal domain determines the specific binding to the target protein.</text>
</comment>
<comment type="caution">
    <text evidence="8">Lacks conserved residue(s) required for the propagation of feature annotation.</text>
</comment>
<dbReference type="InterPro" id="IPR029044">
    <property type="entry name" value="Nucleotide-diphossugar_trans"/>
</dbReference>
<keyword evidence="4 8" id="KW-0547">Nucleotide-binding</keyword>
<dbReference type="NCBIfam" id="TIGR02665">
    <property type="entry name" value="molyb_mobA"/>
    <property type="match status" value="1"/>
</dbReference>
<keyword evidence="3 8" id="KW-0479">Metal-binding</keyword>
<evidence type="ECO:0000256" key="7">
    <source>
        <dbReference type="ARBA" id="ARBA00023150"/>
    </source>
</evidence>
<protein>
    <recommendedName>
        <fullName evidence="8">Molybdenum cofactor guanylyltransferase</fullName>
        <shortName evidence="8">MoCo guanylyltransferase</shortName>
        <ecNumber evidence="8">2.7.7.77</ecNumber>
    </recommendedName>
    <alternativeName>
        <fullName evidence="8">GTP:molybdopterin guanylyltransferase</fullName>
    </alternativeName>
    <alternativeName>
        <fullName evidence="8">Mo-MPT guanylyltransferase</fullName>
    </alternativeName>
    <alternativeName>
        <fullName evidence="8">Molybdopterin guanylyltransferase</fullName>
    </alternativeName>
    <alternativeName>
        <fullName evidence="8">Molybdopterin-guanine dinucleotide synthase</fullName>
        <shortName evidence="8">MGD synthase</shortName>
    </alternativeName>
</protein>
<dbReference type="PANTHER" id="PTHR19136">
    <property type="entry name" value="MOLYBDENUM COFACTOR GUANYLYLTRANSFERASE"/>
    <property type="match status" value="1"/>
</dbReference>
<keyword evidence="6 8" id="KW-0342">GTP-binding</keyword>
<proteinExistence type="inferred from homology"/>
<organism evidence="10 11">
    <name type="scientific">Ignatzschineria larvae DSM 13226</name>
    <dbReference type="NCBI Taxonomy" id="1111732"/>
    <lineage>
        <taxon>Bacteria</taxon>
        <taxon>Pseudomonadati</taxon>
        <taxon>Pseudomonadota</taxon>
        <taxon>Gammaproteobacteria</taxon>
        <taxon>Cardiobacteriales</taxon>
        <taxon>Ignatzschineriaceae</taxon>
        <taxon>Ignatzschineria</taxon>
    </lineage>
</organism>
<accession>A0ABZ3BZ89</accession>
<dbReference type="InterPro" id="IPR013482">
    <property type="entry name" value="Molybde_CF_guanTrfase"/>
</dbReference>
<keyword evidence="7 8" id="KW-0501">Molybdenum cofactor biosynthesis</keyword>
<evidence type="ECO:0000259" key="9">
    <source>
        <dbReference type="Pfam" id="PF12804"/>
    </source>
</evidence>
<dbReference type="EC" id="2.7.7.77" evidence="8"/>
<dbReference type="Proteomes" id="UP001449178">
    <property type="component" value="Chromosome"/>
</dbReference>
<feature type="binding site" evidence="8">
    <location>
        <position position="132"/>
    </location>
    <ligand>
        <name>Mg(2+)</name>
        <dbReference type="ChEBI" id="CHEBI:18420"/>
    </ligand>
</feature>
<comment type="function">
    <text evidence="8">Transfers a GMP moiety from GTP to Mo-molybdopterin (Mo-MPT) cofactor (Moco or molybdenum cofactor) to form Mo-molybdopterin guanine dinucleotide (Mo-MGD) cofactor.</text>
</comment>
<sequence>MRQTARKANDNEINKEADKAIDNLRDEEAPQKASRMIGLILAGGEGRRMGYRNKGLVSLEGKPLVAYVIDRLQPQVDQLYLSANNDIAMYEAFGLPVIQDLSKWRGKGPLAGIASLLPHLKATDCLQVVSCDGPFIPTDLVATLQRAREESSNGVKTTYATTAERGHYLYLQGMVADLQCIEALLETDQLRIRALLESVEAQPVRFQSETAFLNCNSIDDIHKLEEK</sequence>
<evidence type="ECO:0000256" key="4">
    <source>
        <dbReference type="ARBA" id="ARBA00022741"/>
    </source>
</evidence>
<dbReference type="Pfam" id="PF12804">
    <property type="entry name" value="NTP_transf_3"/>
    <property type="match status" value="1"/>
</dbReference>
<gene>
    <name evidence="8 10" type="primary">mobA</name>
    <name evidence="10" type="ORF">WMO13_09185</name>
</gene>
<feature type="binding site" evidence="8">
    <location>
        <position position="132"/>
    </location>
    <ligand>
        <name>GTP</name>
        <dbReference type="ChEBI" id="CHEBI:37565"/>
    </ligand>
</feature>
<comment type="similarity">
    <text evidence="8">Belongs to the MobA family.</text>
</comment>
<dbReference type="PANTHER" id="PTHR19136:SF81">
    <property type="entry name" value="MOLYBDENUM COFACTOR GUANYLYLTRANSFERASE"/>
    <property type="match status" value="1"/>
</dbReference>
<dbReference type="RefSeq" id="WP_051396205.1">
    <property type="nucleotide sequence ID" value="NZ_AZOD01000014.1"/>
</dbReference>
<keyword evidence="11" id="KW-1185">Reference proteome</keyword>
<reference evidence="10 11" key="1">
    <citation type="submission" date="2024-03" db="EMBL/GenBank/DDBJ databases">
        <title>Complete Genome Sequence and Annotation of Ignatzschineria larvae DSM 13226.</title>
        <authorList>
            <person name="Cantrell E."/>
            <person name="Burcham Z.M."/>
        </authorList>
    </citation>
    <scope>NUCLEOTIDE SEQUENCE [LARGE SCALE GENOMIC DNA]</scope>
    <source>
        <strain evidence="10 11">DSM 13226</strain>
    </source>
</reference>
<evidence type="ECO:0000256" key="2">
    <source>
        <dbReference type="ARBA" id="ARBA00022679"/>
    </source>
</evidence>
<keyword evidence="2 8" id="KW-0808">Transferase</keyword>